<evidence type="ECO:0000313" key="6">
    <source>
        <dbReference type="EMBL" id="MCA2018909.1"/>
    </source>
</evidence>
<dbReference type="InterPro" id="IPR036388">
    <property type="entry name" value="WH-like_DNA-bd_sf"/>
</dbReference>
<evidence type="ECO:0000256" key="1">
    <source>
        <dbReference type="ARBA" id="ARBA00009437"/>
    </source>
</evidence>
<dbReference type="PRINTS" id="PR00039">
    <property type="entry name" value="HTHLYSR"/>
</dbReference>
<dbReference type="InterPro" id="IPR000847">
    <property type="entry name" value="LysR_HTH_N"/>
</dbReference>
<dbReference type="PANTHER" id="PTHR30419:SF2">
    <property type="entry name" value="LYSR FAMILY TRANSCRIPTIONAL REGULATOR"/>
    <property type="match status" value="1"/>
</dbReference>
<dbReference type="InterPro" id="IPR005119">
    <property type="entry name" value="LysR_subst-bd"/>
</dbReference>
<dbReference type="PROSITE" id="PS50931">
    <property type="entry name" value="HTH_LYSR"/>
    <property type="match status" value="1"/>
</dbReference>
<dbReference type="EMBL" id="JAIWIU010000214">
    <property type="protein sequence ID" value="MCA2018909.1"/>
    <property type="molecule type" value="Genomic_DNA"/>
</dbReference>
<keyword evidence="2" id="KW-0805">Transcription regulation</keyword>
<dbReference type="PANTHER" id="PTHR30419">
    <property type="entry name" value="HTH-TYPE TRANSCRIPTIONAL REGULATOR YBHD"/>
    <property type="match status" value="1"/>
</dbReference>
<dbReference type="SUPFAM" id="SSF53850">
    <property type="entry name" value="Periplasmic binding protein-like II"/>
    <property type="match status" value="1"/>
</dbReference>
<protein>
    <submittedName>
        <fullName evidence="6">LysR family transcriptional regulator</fullName>
    </submittedName>
</protein>
<dbReference type="InterPro" id="IPR036390">
    <property type="entry name" value="WH_DNA-bd_sf"/>
</dbReference>
<dbReference type="SUPFAM" id="SSF46785">
    <property type="entry name" value="Winged helix' DNA-binding domain"/>
    <property type="match status" value="1"/>
</dbReference>
<proteinExistence type="inferred from homology"/>
<keyword evidence="3" id="KW-0238">DNA-binding</keyword>
<accession>A0ABS7YXH2</accession>
<evidence type="ECO:0000259" key="5">
    <source>
        <dbReference type="PROSITE" id="PS50931"/>
    </source>
</evidence>
<sequence>MASLYQLTAPAIRYFLAVAKFGSISEASTHLNVASSAISRQISALEGQIGTPLFERKPRGMTLSAAGELLAAYARKIQLDTHRVIGEIDALEGLQKGKVIVASTEGFSMEFLPFCIKDFQQQFPGIHFQVDVFPPKEVSKAVQNGDADIGLAFSFSPSPNIRVVHSQQAPIRALIPIGHPLANKKRVSLRQICAYPLALPYPDTTVRQLFDICASQQGLSYEPALVSNYMSALNQYTISGAGISLSGEISVRRMIRQHWFESIPISDKGMGIRNLEVQVLAGRTLPKAVASFCDFIINEMNRNLEQEVE</sequence>
<dbReference type="Proteomes" id="UP001199044">
    <property type="component" value="Unassembled WGS sequence"/>
</dbReference>
<dbReference type="RefSeq" id="WP_225252192.1">
    <property type="nucleotide sequence ID" value="NZ_JAIWIU010000214.1"/>
</dbReference>
<evidence type="ECO:0000313" key="7">
    <source>
        <dbReference type="Proteomes" id="UP001199044"/>
    </source>
</evidence>
<dbReference type="InterPro" id="IPR050950">
    <property type="entry name" value="HTH-type_LysR_regulators"/>
</dbReference>
<evidence type="ECO:0000256" key="3">
    <source>
        <dbReference type="ARBA" id="ARBA00023125"/>
    </source>
</evidence>
<gene>
    <name evidence="6" type="ORF">LDJ79_22540</name>
</gene>
<feature type="domain" description="HTH lysR-type" evidence="5">
    <location>
        <begin position="7"/>
        <end position="64"/>
    </location>
</feature>
<dbReference type="Gene3D" id="1.10.10.10">
    <property type="entry name" value="Winged helix-like DNA-binding domain superfamily/Winged helix DNA-binding domain"/>
    <property type="match status" value="1"/>
</dbReference>
<evidence type="ECO:0000256" key="4">
    <source>
        <dbReference type="ARBA" id="ARBA00023163"/>
    </source>
</evidence>
<name>A0ABS7YXH2_9VIBR</name>
<keyword evidence="4" id="KW-0804">Transcription</keyword>
<dbReference type="Gene3D" id="3.40.190.290">
    <property type="match status" value="1"/>
</dbReference>
<dbReference type="Pfam" id="PF03466">
    <property type="entry name" value="LysR_substrate"/>
    <property type="match status" value="1"/>
</dbReference>
<comment type="similarity">
    <text evidence="1">Belongs to the LysR transcriptional regulatory family.</text>
</comment>
<comment type="caution">
    <text evidence="6">The sequence shown here is derived from an EMBL/GenBank/DDBJ whole genome shotgun (WGS) entry which is preliminary data.</text>
</comment>
<organism evidence="6 7">
    <name type="scientific">Vibrio tritonius</name>
    <dbReference type="NCBI Taxonomy" id="1435069"/>
    <lineage>
        <taxon>Bacteria</taxon>
        <taxon>Pseudomonadati</taxon>
        <taxon>Pseudomonadota</taxon>
        <taxon>Gammaproteobacteria</taxon>
        <taxon>Vibrionales</taxon>
        <taxon>Vibrionaceae</taxon>
        <taxon>Vibrio</taxon>
    </lineage>
</organism>
<keyword evidence="7" id="KW-1185">Reference proteome</keyword>
<reference evidence="7" key="1">
    <citation type="submission" date="2023-07" db="EMBL/GenBank/DDBJ databases">
        <title>Molecular identification of indigenous halophilic bacteria isolated from red sea cost, biodegradation of synthetic dyes and assessment of degraded metabolite toxicity.</title>
        <authorList>
            <person name="Chaieb K."/>
            <person name="Altayb H.N."/>
        </authorList>
    </citation>
    <scope>NUCLEOTIDE SEQUENCE [LARGE SCALE GENOMIC DNA]</scope>
    <source>
        <strain evidence="7">K20</strain>
    </source>
</reference>
<dbReference type="Pfam" id="PF00126">
    <property type="entry name" value="HTH_1"/>
    <property type="match status" value="1"/>
</dbReference>
<evidence type="ECO:0000256" key="2">
    <source>
        <dbReference type="ARBA" id="ARBA00023015"/>
    </source>
</evidence>